<dbReference type="Pfam" id="PF07940">
    <property type="entry name" value="Hepar_II_III_C"/>
    <property type="match status" value="1"/>
</dbReference>
<keyword evidence="4" id="KW-1185">Reference proteome</keyword>
<protein>
    <submittedName>
        <fullName evidence="3">Heparinase II/III-like protein</fullName>
    </submittedName>
</protein>
<dbReference type="InterPro" id="IPR008929">
    <property type="entry name" value="Chondroitin_lyas"/>
</dbReference>
<feature type="domain" description="Heparinase II/III-like C-terminal" evidence="2">
    <location>
        <begin position="400"/>
        <end position="539"/>
    </location>
</feature>
<dbReference type="Gene3D" id="1.50.10.100">
    <property type="entry name" value="Chondroitin AC/alginate lyase"/>
    <property type="match status" value="1"/>
</dbReference>
<proteinExistence type="predicted"/>
<dbReference type="RefSeq" id="WP_249862314.1">
    <property type="nucleotide sequence ID" value="NZ_CP027059.1"/>
</dbReference>
<evidence type="ECO:0000259" key="2">
    <source>
        <dbReference type="Pfam" id="PF07940"/>
    </source>
</evidence>
<organism evidence="3 4">
    <name type="scientific">Paenibacillus konkukensis</name>
    <dbReference type="NCBI Taxonomy" id="2020716"/>
    <lineage>
        <taxon>Bacteria</taxon>
        <taxon>Bacillati</taxon>
        <taxon>Bacillota</taxon>
        <taxon>Bacilli</taxon>
        <taxon>Bacillales</taxon>
        <taxon>Paenibacillaceae</taxon>
        <taxon>Paenibacillus</taxon>
    </lineage>
</organism>
<comment type="subcellular location">
    <subcellularLocation>
        <location evidence="1">Cell envelope</location>
    </subcellularLocation>
</comment>
<gene>
    <name evidence="3" type="ORF">SK3146_06103</name>
</gene>
<dbReference type="Gene3D" id="2.70.98.70">
    <property type="match status" value="1"/>
</dbReference>
<evidence type="ECO:0000313" key="3">
    <source>
        <dbReference type="EMBL" id="UQZ86810.1"/>
    </source>
</evidence>
<accession>A0ABY4RYE9</accession>
<name>A0ABY4RYE9_9BACL</name>
<reference evidence="3" key="1">
    <citation type="submission" date="2018-02" db="EMBL/GenBank/DDBJ databases">
        <authorList>
            <person name="Kim S.-K."/>
            <person name="Jung H.-I."/>
            <person name="Lee S.-W."/>
        </authorList>
    </citation>
    <scope>NUCLEOTIDE SEQUENCE</scope>
    <source>
        <strain evidence="3">SK3146</strain>
    </source>
</reference>
<sequence>MFSSTVTQEYAAERLQSAAQFHPFPKAGERAFWEAVPDSIRAQWIEWAQERLAFEWPALPAVRYMDFVRNGNRTKYEAAYFERRRALTELVVAECLEGQGRFMEPIMNGIWCLCEETYWVVPAHMSISLQSRGFALPDVTEQVIDLFAAETGALLTWTAYLLDAQLEREEPMIGRRIRHEIRRRIIEPYLDREDFWWMGFIDRTVNNWNPWIHSNCLAALLVLEEDPFVRSRAVSKAARSLDAFVGVYHPDGGCDEGASYWGRAGASLFDCLELLYEATGGQIDFYGEPLIQEIGKYIYRVHIDGNHFVNFADGDAKLTIAGDLVYRYGKRIGDARMSRLGAYAFQGNGFFRDKIPSLHRIVAELMDANELLREPVSPPYERDVWLKDTHIFAARERGDSSAGLYLAAKGGHNDESHNHNDVGHFVVYYNGHPFLIDAGVESYTAKTFSPRRYEIWTMQSAYHSLPTVNGVQQQPGKEYRATGVEYSADDERARVSMELSGAYPEEAGIVSWRRTCALHRAGGCAEVEIKDVYRLQEATADIVLSLLSLQRPLLREDGVIELENEHGERLLLHYDAERLHASAEAIAVEDARMKPVWGDAVYRILLRAGEASLEGEWKLTVEAAAAAPEAKG</sequence>
<evidence type="ECO:0000256" key="1">
    <source>
        <dbReference type="ARBA" id="ARBA00004196"/>
    </source>
</evidence>
<evidence type="ECO:0000313" key="4">
    <source>
        <dbReference type="Proteomes" id="UP001057134"/>
    </source>
</evidence>
<dbReference type="EMBL" id="CP027059">
    <property type="protein sequence ID" value="UQZ86810.1"/>
    <property type="molecule type" value="Genomic_DNA"/>
</dbReference>
<dbReference type="SUPFAM" id="SSF48230">
    <property type="entry name" value="Chondroitin AC/alginate lyase"/>
    <property type="match status" value="1"/>
</dbReference>
<dbReference type="Proteomes" id="UP001057134">
    <property type="component" value="Chromosome"/>
</dbReference>
<reference evidence="3" key="2">
    <citation type="journal article" date="2021" name="J Anim Sci Technol">
        <title>Complete genome sequence of Paenibacillus konkukensis sp. nov. SK3146 as a potential probiotic strain.</title>
        <authorList>
            <person name="Jung H.I."/>
            <person name="Park S."/>
            <person name="Niu K.M."/>
            <person name="Lee S.W."/>
            <person name="Kothari D."/>
            <person name="Yi K.J."/>
            <person name="Kim S.K."/>
        </authorList>
    </citation>
    <scope>NUCLEOTIDE SEQUENCE</scope>
    <source>
        <strain evidence="3">SK3146</strain>
    </source>
</reference>
<dbReference type="InterPro" id="IPR012480">
    <property type="entry name" value="Hepar_II_III_C"/>
</dbReference>